<sequence>MVGELDERDVARRFCVVCAVIIAAVGLCASLYCLLSPASMFPSLGPVLAIFALALTNLLCLPLVFAYWLLAFRPDGARVLLIVQGIAMAAFVLWYSVV</sequence>
<keyword evidence="1" id="KW-1133">Transmembrane helix</keyword>
<feature type="transmembrane region" description="Helical" evidence="1">
    <location>
        <begin position="77"/>
        <end position="97"/>
    </location>
</feature>
<dbReference type="Proteomes" id="UP000269115">
    <property type="component" value="Unassembled WGS sequence"/>
</dbReference>
<proteinExistence type="predicted"/>
<feature type="transmembrane region" description="Helical" evidence="1">
    <location>
        <begin position="14"/>
        <end position="35"/>
    </location>
</feature>
<keyword evidence="1" id="KW-0472">Membrane</keyword>
<organism evidence="2 3">
    <name type="scientific">Pseudomonas putida</name>
    <name type="common">Arthrobacter siderocapsulatus</name>
    <dbReference type="NCBI Taxonomy" id="303"/>
    <lineage>
        <taxon>Bacteria</taxon>
        <taxon>Pseudomonadati</taxon>
        <taxon>Pseudomonadota</taxon>
        <taxon>Gammaproteobacteria</taxon>
        <taxon>Pseudomonadales</taxon>
        <taxon>Pseudomonadaceae</taxon>
        <taxon>Pseudomonas</taxon>
    </lineage>
</organism>
<dbReference type="AlphaFoldDB" id="A0A9X8EFM6"/>
<accession>A0A9X8EFM6</accession>
<protein>
    <submittedName>
        <fullName evidence="2">Uncharacterized protein</fullName>
    </submittedName>
</protein>
<feature type="transmembrane region" description="Helical" evidence="1">
    <location>
        <begin position="47"/>
        <end position="70"/>
    </location>
</feature>
<dbReference type="RefSeq" id="WP_043861715.1">
    <property type="nucleotide sequence ID" value="NZ_LKGZ01000001.1"/>
</dbReference>
<evidence type="ECO:0000313" key="2">
    <source>
        <dbReference type="EMBL" id="ROQ49069.1"/>
    </source>
</evidence>
<evidence type="ECO:0000256" key="1">
    <source>
        <dbReference type="SAM" id="Phobius"/>
    </source>
</evidence>
<comment type="caution">
    <text evidence="2">The sequence shown here is derived from an EMBL/GenBank/DDBJ whole genome shotgun (WGS) entry which is preliminary data.</text>
</comment>
<gene>
    <name evidence="2" type="ORF">EDF85_3375</name>
</gene>
<dbReference type="GeneID" id="87480747"/>
<name>A0A9X8EFM6_PSEPU</name>
<evidence type="ECO:0000313" key="3">
    <source>
        <dbReference type="Proteomes" id="UP000269115"/>
    </source>
</evidence>
<reference evidence="2 3" key="1">
    <citation type="submission" date="2018-11" db="EMBL/GenBank/DDBJ databases">
        <title>Genomic analyses of the natural microbiome of Caenorhabditis elegans.</title>
        <authorList>
            <person name="Samuel B."/>
        </authorList>
    </citation>
    <scope>NUCLEOTIDE SEQUENCE [LARGE SCALE GENOMIC DNA]</scope>
    <source>
        <strain evidence="2 3">BIGb0473</strain>
    </source>
</reference>
<keyword evidence="1" id="KW-0812">Transmembrane</keyword>
<dbReference type="EMBL" id="RJUR01000014">
    <property type="protein sequence ID" value="ROQ49069.1"/>
    <property type="molecule type" value="Genomic_DNA"/>
</dbReference>